<dbReference type="InterPro" id="IPR013087">
    <property type="entry name" value="Znf_C2H2_type"/>
</dbReference>
<keyword evidence="5" id="KW-0862">Zinc</keyword>
<feature type="compositionally biased region" description="Polar residues" evidence="8">
    <location>
        <begin position="441"/>
        <end position="451"/>
    </location>
</feature>
<feature type="compositionally biased region" description="Polar residues" evidence="8">
    <location>
        <begin position="50"/>
        <end position="60"/>
    </location>
</feature>
<dbReference type="SMART" id="SM00355">
    <property type="entry name" value="ZnF_C2H2"/>
    <property type="match status" value="2"/>
</dbReference>
<protein>
    <recommendedName>
        <fullName evidence="9">C2H2-type domain-containing protein</fullName>
    </recommendedName>
</protein>
<evidence type="ECO:0000313" key="11">
    <source>
        <dbReference type="Proteomes" id="UP000481861"/>
    </source>
</evidence>
<dbReference type="InterPro" id="IPR007219">
    <property type="entry name" value="XnlR_reg_dom"/>
</dbReference>
<dbReference type="InterPro" id="IPR051059">
    <property type="entry name" value="VerF-like"/>
</dbReference>
<dbReference type="SUPFAM" id="SSF57667">
    <property type="entry name" value="beta-beta-alpha zinc fingers"/>
    <property type="match status" value="1"/>
</dbReference>
<dbReference type="Pfam" id="PF04082">
    <property type="entry name" value="Fungal_trans"/>
    <property type="match status" value="1"/>
</dbReference>
<feature type="region of interest" description="Disordered" evidence="8">
    <location>
        <begin position="1"/>
        <end position="99"/>
    </location>
</feature>
<reference evidence="10 11" key="1">
    <citation type="submission" date="2020-01" db="EMBL/GenBank/DDBJ databases">
        <authorList>
            <consortium name="DOE Joint Genome Institute"/>
            <person name="Haridas S."/>
            <person name="Albert R."/>
            <person name="Binder M."/>
            <person name="Bloem J."/>
            <person name="Labutti K."/>
            <person name="Salamov A."/>
            <person name="Andreopoulos B."/>
            <person name="Baker S.E."/>
            <person name="Barry K."/>
            <person name="Bills G."/>
            <person name="Bluhm B.H."/>
            <person name="Cannon C."/>
            <person name="Castanera R."/>
            <person name="Culley D.E."/>
            <person name="Daum C."/>
            <person name="Ezra D."/>
            <person name="Gonzalez J.B."/>
            <person name="Henrissat B."/>
            <person name="Kuo A."/>
            <person name="Liang C."/>
            <person name="Lipzen A."/>
            <person name="Lutzoni F."/>
            <person name="Magnuson J."/>
            <person name="Mondo S."/>
            <person name="Nolan M."/>
            <person name="Ohm R."/>
            <person name="Pangilinan J."/>
            <person name="Park H.-J.H."/>
            <person name="Ramirez L."/>
            <person name="Alfaro M."/>
            <person name="Sun H."/>
            <person name="Tritt A."/>
            <person name="Yoshinaga Y."/>
            <person name="Zwiers L.-H.L."/>
            <person name="Turgeon B.G."/>
            <person name="Goodwin S.B."/>
            <person name="Spatafora J.W."/>
            <person name="Crous P.W."/>
            <person name="Grigoriev I.V."/>
        </authorList>
    </citation>
    <scope>NUCLEOTIDE SEQUENCE [LARGE SCALE GENOMIC DNA]</scope>
    <source>
        <strain evidence="10 11">CBS 611.86</strain>
    </source>
</reference>
<evidence type="ECO:0000256" key="8">
    <source>
        <dbReference type="SAM" id="MobiDB-lite"/>
    </source>
</evidence>
<dbReference type="Proteomes" id="UP000481861">
    <property type="component" value="Unassembled WGS sequence"/>
</dbReference>
<feature type="region of interest" description="Disordered" evidence="8">
    <location>
        <begin position="327"/>
        <end position="347"/>
    </location>
</feature>
<dbReference type="EMBL" id="JAADJZ010000002">
    <property type="protein sequence ID" value="KAF2877489.1"/>
    <property type="molecule type" value="Genomic_DNA"/>
</dbReference>
<sequence>MDDRFRQNGLPTPTGGQYQPLNQQSYNASQPHLPTLPPLNGSAQYPPMYGQNSNPQTPITPHTPASSAPNTSTSSAPSGPQHPQLRPIQPSPSSYMSLTSSTYSQAPLMPTTSAHPSTHHLACAPLPNGLQDMRAGNIALVPQSQLYQPPPMHSGQDAEPVHVVGQQGRRGVLPTYPGRPPPTAGKPPTNPNKNSDGKFECPHCNKTYLHLKHLKRHLLRHTGERPYQCQLCKDTFSRSDILKRHFQKCSIRRGNPTGQSHLQNAQSHLQKNRALAGPEASYLTHMGSAMTYSDAAYGNALAGMSMPPMPTDSTAFADGLPPPLSNPMSARTSRSNSIIRPGTGVDESRRNSHLEFANNRISFNGNEYRGANGLPSAMPNDLNSYGAQHGQNSTGVSSNANQYNYGQAGAHADMSQTSIPIKTEEANSPSYGRPTQLDVGVSSSTSDNTVRWSGTYTEPQENFLSMASGPHPGKPTDELLHDGVFSGLYSNTAGFVDNSPIVHNWVFDPADPLQNTATALMSFCYPNSSMLTPGSNDFCDYDRLRGIFTADNIKLFLEKYKNFDGHWPMIHASSFNPFNADTGLVLAMVCIGAVYSERLDITQVRWLMQLARTSVFRSSQVYKLVTQNTHDAANTDRKSSSVIEQIQALCLIYALSIWHGSHKQRQQGREEFWVLAEVARRYGLLEPLQINHPGFSALHRPGHIDGTEVNAWAWITWIEQERRLRVFYLVFLLDAALVIFFNAEPKFDASEINLPLPADDAAWDAKTEQDCANALGLRGKMAQSSNVTGSRRAKQLGFPEAFQFLYHGGEFPHRATNVYSKFILIHSIHVQIYKIQRQIFTLNNIGAYGGTSSSGTSTPHSQNEWAPTNGSTSNGTSGHVTPTDVINGQYSQAHQMLRLSVSALERWKKTWDSDMPVQYPLDQWRIGFCRDGIHFYYLAGIFLRSSRREDWAAQPDVRCQQVFHLLKQIRSHVMSTSTQQGLSIGSVTTIDDNYGVADLTLDMKLLFTPIGHSYAS</sequence>
<evidence type="ECO:0000256" key="1">
    <source>
        <dbReference type="ARBA" id="ARBA00004123"/>
    </source>
</evidence>
<feature type="compositionally biased region" description="Polar residues" evidence="8">
    <location>
        <begin position="327"/>
        <end position="338"/>
    </location>
</feature>
<evidence type="ECO:0000256" key="3">
    <source>
        <dbReference type="ARBA" id="ARBA00022737"/>
    </source>
</evidence>
<evidence type="ECO:0000256" key="2">
    <source>
        <dbReference type="ARBA" id="ARBA00022723"/>
    </source>
</evidence>
<feature type="region of interest" description="Disordered" evidence="8">
    <location>
        <begin position="106"/>
        <end position="125"/>
    </location>
</feature>
<feature type="compositionally biased region" description="Pro residues" evidence="8">
    <location>
        <begin position="177"/>
        <end position="190"/>
    </location>
</feature>
<feature type="region of interest" description="Disordered" evidence="8">
    <location>
        <begin position="167"/>
        <end position="195"/>
    </location>
</feature>
<feature type="compositionally biased region" description="Polar residues" evidence="8">
    <location>
        <begin position="9"/>
        <end position="32"/>
    </location>
</feature>
<dbReference type="InterPro" id="IPR036236">
    <property type="entry name" value="Znf_C2H2_sf"/>
</dbReference>
<evidence type="ECO:0000259" key="9">
    <source>
        <dbReference type="PROSITE" id="PS50157"/>
    </source>
</evidence>
<feature type="compositionally biased region" description="Low complexity" evidence="8">
    <location>
        <begin position="63"/>
        <end position="78"/>
    </location>
</feature>
<dbReference type="GO" id="GO:0006351">
    <property type="term" value="P:DNA-templated transcription"/>
    <property type="evidence" value="ECO:0007669"/>
    <property type="project" value="InterPro"/>
</dbReference>
<evidence type="ECO:0000256" key="5">
    <source>
        <dbReference type="ARBA" id="ARBA00022833"/>
    </source>
</evidence>
<dbReference type="FunFam" id="3.30.160.60:FF:000100">
    <property type="entry name" value="Zinc finger 45-like"/>
    <property type="match status" value="1"/>
</dbReference>
<keyword evidence="11" id="KW-1185">Reference proteome</keyword>
<gene>
    <name evidence="10" type="ORF">BDV95DRAFT_644746</name>
</gene>
<dbReference type="PANTHER" id="PTHR40626:SF12">
    <property type="entry name" value="RFEC"/>
    <property type="match status" value="1"/>
</dbReference>
<dbReference type="PROSITE" id="PS00028">
    <property type="entry name" value="ZINC_FINGER_C2H2_1"/>
    <property type="match status" value="1"/>
</dbReference>
<dbReference type="AlphaFoldDB" id="A0A7C8IEA9"/>
<dbReference type="GO" id="GO:0008270">
    <property type="term" value="F:zinc ion binding"/>
    <property type="evidence" value="ECO:0007669"/>
    <property type="project" value="UniProtKB-KW"/>
</dbReference>
<keyword evidence="3" id="KW-0677">Repeat</keyword>
<comment type="caution">
    <text evidence="10">The sequence shown here is derived from an EMBL/GenBank/DDBJ whole genome shotgun (WGS) entry which is preliminary data.</text>
</comment>
<feature type="region of interest" description="Disordered" evidence="8">
    <location>
        <begin position="851"/>
        <end position="879"/>
    </location>
</feature>
<keyword evidence="2" id="KW-0479">Metal-binding</keyword>
<evidence type="ECO:0000256" key="6">
    <source>
        <dbReference type="ARBA" id="ARBA00023242"/>
    </source>
</evidence>
<feature type="domain" description="C2H2-type" evidence="9">
    <location>
        <begin position="199"/>
        <end position="226"/>
    </location>
</feature>
<feature type="compositionally biased region" description="Polar residues" evidence="8">
    <location>
        <begin position="859"/>
        <end position="879"/>
    </location>
</feature>
<proteinExistence type="predicted"/>
<dbReference type="PANTHER" id="PTHR40626">
    <property type="entry name" value="MIP31509P"/>
    <property type="match status" value="1"/>
</dbReference>
<dbReference type="Gene3D" id="3.30.160.60">
    <property type="entry name" value="Classic Zinc Finger"/>
    <property type="match status" value="2"/>
</dbReference>
<keyword evidence="4 7" id="KW-0863">Zinc-finger</keyword>
<dbReference type="GO" id="GO:0000981">
    <property type="term" value="F:DNA-binding transcription factor activity, RNA polymerase II-specific"/>
    <property type="evidence" value="ECO:0007669"/>
    <property type="project" value="InterPro"/>
</dbReference>
<feature type="domain" description="C2H2-type" evidence="9">
    <location>
        <begin position="227"/>
        <end position="257"/>
    </location>
</feature>
<evidence type="ECO:0000313" key="10">
    <source>
        <dbReference type="EMBL" id="KAF2877489.1"/>
    </source>
</evidence>
<accession>A0A7C8IEA9</accession>
<evidence type="ECO:0000256" key="7">
    <source>
        <dbReference type="PROSITE-ProRule" id="PRU00042"/>
    </source>
</evidence>
<dbReference type="CDD" id="cd12148">
    <property type="entry name" value="fungal_TF_MHR"/>
    <property type="match status" value="1"/>
</dbReference>
<evidence type="ECO:0000256" key="4">
    <source>
        <dbReference type="ARBA" id="ARBA00022771"/>
    </source>
</evidence>
<keyword evidence="6" id="KW-0539">Nucleus</keyword>
<dbReference type="GO" id="GO:0000785">
    <property type="term" value="C:chromatin"/>
    <property type="evidence" value="ECO:0007669"/>
    <property type="project" value="TreeGrafter"/>
</dbReference>
<organism evidence="10 11">
    <name type="scientific">Massariosphaeria phaeospora</name>
    <dbReference type="NCBI Taxonomy" id="100035"/>
    <lineage>
        <taxon>Eukaryota</taxon>
        <taxon>Fungi</taxon>
        <taxon>Dikarya</taxon>
        <taxon>Ascomycota</taxon>
        <taxon>Pezizomycotina</taxon>
        <taxon>Dothideomycetes</taxon>
        <taxon>Pleosporomycetidae</taxon>
        <taxon>Pleosporales</taxon>
        <taxon>Pleosporales incertae sedis</taxon>
        <taxon>Massariosphaeria</taxon>
    </lineage>
</organism>
<dbReference type="GO" id="GO:0005634">
    <property type="term" value="C:nucleus"/>
    <property type="evidence" value="ECO:0007669"/>
    <property type="project" value="UniProtKB-SubCell"/>
</dbReference>
<dbReference type="PROSITE" id="PS50157">
    <property type="entry name" value="ZINC_FINGER_C2H2_2"/>
    <property type="match status" value="2"/>
</dbReference>
<feature type="region of interest" description="Disordered" evidence="8">
    <location>
        <begin position="425"/>
        <end position="451"/>
    </location>
</feature>
<name>A0A7C8IEA9_9PLEO</name>
<comment type="subcellular location">
    <subcellularLocation>
        <location evidence="1">Nucleus</location>
    </subcellularLocation>
</comment>
<dbReference type="GO" id="GO:0000978">
    <property type="term" value="F:RNA polymerase II cis-regulatory region sequence-specific DNA binding"/>
    <property type="evidence" value="ECO:0007669"/>
    <property type="project" value="InterPro"/>
</dbReference>
<dbReference type="OrthoDB" id="9439903at2759"/>